<evidence type="ECO:0000313" key="1">
    <source>
        <dbReference type="EMBL" id="SFV64177.1"/>
    </source>
</evidence>
<dbReference type="EMBL" id="FPHM01000084">
    <property type="protein sequence ID" value="SFV64177.1"/>
    <property type="molecule type" value="Genomic_DNA"/>
</dbReference>
<accession>A0A1W1CEL5</accession>
<gene>
    <name evidence="1" type="ORF">MNB_SV-13-2090</name>
</gene>
<dbReference type="AlphaFoldDB" id="A0A1W1CEL5"/>
<name>A0A1W1CEL5_9ZZZZ</name>
<organism evidence="1">
    <name type="scientific">hydrothermal vent metagenome</name>
    <dbReference type="NCBI Taxonomy" id="652676"/>
    <lineage>
        <taxon>unclassified sequences</taxon>
        <taxon>metagenomes</taxon>
        <taxon>ecological metagenomes</taxon>
    </lineage>
</organism>
<sequence length="127" mass="15224">MLDFLMVSNDTINFQHYIQNIENSKQEIVKNIEDKDIINKIILLSQTYTFFEDLKKYYYHMDLSDTQIENFILELDDLIDEFEEMQDMTSANKLKKEYYSKADSLYALLINLQVELGFYLSDRKYGV</sequence>
<reference evidence="1" key="1">
    <citation type="submission" date="2016-10" db="EMBL/GenBank/DDBJ databases">
        <authorList>
            <person name="de Groot N.N."/>
        </authorList>
    </citation>
    <scope>NUCLEOTIDE SEQUENCE</scope>
</reference>
<proteinExistence type="predicted"/>
<protein>
    <submittedName>
        <fullName evidence="1">Uncharacterized protein</fullName>
    </submittedName>
</protein>